<gene>
    <name evidence="11" type="ORF">HY221_01270</name>
</gene>
<organism evidence="11 12">
    <name type="scientific">Candidatus Sungiibacteriota bacterium</name>
    <dbReference type="NCBI Taxonomy" id="2750080"/>
    <lineage>
        <taxon>Bacteria</taxon>
        <taxon>Candidatus Sungiibacteriota</taxon>
    </lineage>
</organism>
<dbReference type="InterPro" id="IPR002314">
    <property type="entry name" value="aa-tRNA-synt_IIb"/>
</dbReference>
<dbReference type="PANTHER" id="PTHR42753">
    <property type="entry name" value="MITOCHONDRIAL RIBOSOME PROTEIN L39/PROLYL-TRNA LIGASE FAMILY MEMBER"/>
    <property type="match status" value="1"/>
</dbReference>
<dbReference type="InterPro" id="IPR006195">
    <property type="entry name" value="aa-tRNA-synth_II"/>
</dbReference>
<keyword evidence="6" id="KW-0648">Protein biosynthesis</keyword>
<dbReference type="GO" id="GO:0006433">
    <property type="term" value="P:prolyl-tRNA aminoacylation"/>
    <property type="evidence" value="ECO:0007669"/>
    <property type="project" value="InterPro"/>
</dbReference>
<accession>A0A932R1J9</accession>
<keyword evidence="4" id="KW-0547">Nucleotide-binding</keyword>
<reference evidence="11" key="1">
    <citation type="submission" date="2020-07" db="EMBL/GenBank/DDBJ databases">
        <title>Huge and variable diversity of episymbiotic CPR bacteria and DPANN archaea in groundwater ecosystems.</title>
        <authorList>
            <person name="He C.Y."/>
            <person name="Keren R."/>
            <person name="Whittaker M."/>
            <person name="Farag I.F."/>
            <person name="Doudna J."/>
            <person name="Cate J.H.D."/>
            <person name="Banfield J.F."/>
        </authorList>
    </citation>
    <scope>NUCLEOTIDE SEQUENCE</scope>
    <source>
        <strain evidence="11">NC_groundwater_973_Pr1_S-0.2um_54_13</strain>
    </source>
</reference>
<evidence type="ECO:0000256" key="5">
    <source>
        <dbReference type="ARBA" id="ARBA00022840"/>
    </source>
</evidence>
<evidence type="ECO:0000313" key="12">
    <source>
        <dbReference type="Proteomes" id="UP000753196"/>
    </source>
</evidence>
<sequence length="294" mass="33762">MRQSQLFGKTMRDVPAGEVASNAILLERGGFVYKSMAGVYEYLPLGLRVLERVSGIIRQEMEQIGGQEIFLAALQPRERWERTGRWKKLEDIMYQFPDHSGREIGLAPTHEEVVAQIASRFVSSYRDLPCAVFQIQGKFRDEPRAKSGVLRGREFLMKDLYSFHRDSQDLDRFYALADRAYRRIFKRCGLDPYMTEASGGTFTKEFTHEYQVLTPAGEDTIFYCAACRYAQNREVSAMQEGEACPKCRGKIASGRSVKIFLPKEWRCYTMSATIKPRERNLPMRISSASRGGLW</sequence>
<dbReference type="InterPro" id="IPR045864">
    <property type="entry name" value="aa-tRNA-synth_II/BPL/LPL"/>
</dbReference>
<dbReference type="GO" id="GO:0005524">
    <property type="term" value="F:ATP binding"/>
    <property type="evidence" value="ECO:0007669"/>
    <property type="project" value="UniProtKB-KW"/>
</dbReference>
<dbReference type="PROSITE" id="PS50862">
    <property type="entry name" value="AA_TRNA_LIGASE_II"/>
    <property type="match status" value="1"/>
</dbReference>
<dbReference type="Proteomes" id="UP000753196">
    <property type="component" value="Unassembled WGS sequence"/>
</dbReference>
<evidence type="ECO:0000256" key="8">
    <source>
        <dbReference type="ARBA" id="ARBA00029731"/>
    </source>
</evidence>
<evidence type="ECO:0000256" key="7">
    <source>
        <dbReference type="ARBA" id="ARBA00023146"/>
    </source>
</evidence>
<dbReference type="EC" id="6.1.1.15" evidence="1"/>
<protein>
    <recommendedName>
        <fullName evidence="2">Proline--tRNA ligase</fullName>
        <ecNumber evidence="1">6.1.1.15</ecNumber>
    </recommendedName>
    <alternativeName>
        <fullName evidence="8">Prolyl-tRNA synthetase</fullName>
    </alternativeName>
</protein>
<dbReference type="GO" id="GO:0004827">
    <property type="term" value="F:proline-tRNA ligase activity"/>
    <property type="evidence" value="ECO:0007669"/>
    <property type="project" value="UniProtKB-EC"/>
</dbReference>
<evidence type="ECO:0000259" key="10">
    <source>
        <dbReference type="PROSITE" id="PS50862"/>
    </source>
</evidence>
<name>A0A932R1J9_9BACT</name>
<evidence type="ECO:0000256" key="6">
    <source>
        <dbReference type="ARBA" id="ARBA00022917"/>
    </source>
</evidence>
<evidence type="ECO:0000256" key="2">
    <source>
        <dbReference type="ARBA" id="ARBA00019110"/>
    </source>
</evidence>
<dbReference type="InterPro" id="IPR002316">
    <property type="entry name" value="Pro-tRNA-ligase_IIa"/>
</dbReference>
<evidence type="ECO:0000256" key="4">
    <source>
        <dbReference type="ARBA" id="ARBA00022741"/>
    </source>
</evidence>
<dbReference type="Gene3D" id="3.30.930.10">
    <property type="entry name" value="Bira Bifunctional Protein, Domain 2"/>
    <property type="match status" value="1"/>
</dbReference>
<dbReference type="GO" id="GO:0005829">
    <property type="term" value="C:cytosol"/>
    <property type="evidence" value="ECO:0007669"/>
    <property type="project" value="TreeGrafter"/>
</dbReference>
<proteinExistence type="predicted"/>
<keyword evidence="5" id="KW-0067">ATP-binding</keyword>
<evidence type="ECO:0000256" key="1">
    <source>
        <dbReference type="ARBA" id="ARBA00012831"/>
    </source>
</evidence>
<dbReference type="PRINTS" id="PR01046">
    <property type="entry name" value="TRNASYNTHPRO"/>
</dbReference>
<dbReference type="EMBL" id="JACQCR010000030">
    <property type="protein sequence ID" value="MBI3630951.1"/>
    <property type="molecule type" value="Genomic_DNA"/>
</dbReference>
<comment type="catalytic activity">
    <reaction evidence="9">
        <text>tRNA(Pro) + L-proline + ATP = L-prolyl-tRNA(Pro) + AMP + diphosphate</text>
        <dbReference type="Rhea" id="RHEA:14305"/>
        <dbReference type="Rhea" id="RHEA-COMP:9700"/>
        <dbReference type="Rhea" id="RHEA-COMP:9702"/>
        <dbReference type="ChEBI" id="CHEBI:30616"/>
        <dbReference type="ChEBI" id="CHEBI:33019"/>
        <dbReference type="ChEBI" id="CHEBI:60039"/>
        <dbReference type="ChEBI" id="CHEBI:78442"/>
        <dbReference type="ChEBI" id="CHEBI:78532"/>
        <dbReference type="ChEBI" id="CHEBI:456215"/>
        <dbReference type="EC" id="6.1.1.15"/>
    </reaction>
</comment>
<dbReference type="InterPro" id="IPR050062">
    <property type="entry name" value="Pro-tRNA_synthetase"/>
</dbReference>
<evidence type="ECO:0000256" key="9">
    <source>
        <dbReference type="ARBA" id="ARBA00047671"/>
    </source>
</evidence>
<feature type="domain" description="Aminoacyl-transfer RNA synthetases class-II family profile" evidence="10">
    <location>
        <begin position="38"/>
        <end position="218"/>
    </location>
</feature>
<keyword evidence="3" id="KW-0436">Ligase</keyword>
<comment type="caution">
    <text evidence="11">The sequence shown here is derived from an EMBL/GenBank/DDBJ whole genome shotgun (WGS) entry which is preliminary data.</text>
</comment>
<dbReference type="AlphaFoldDB" id="A0A932R1J9"/>
<dbReference type="SUPFAM" id="SSF55681">
    <property type="entry name" value="Class II aaRS and biotin synthetases"/>
    <property type="match status" value="1"/>
</dbReference>
<evidence type="ECO:0000313" key="11">
    <source>
        <dbReference type="EMBL" id="MBI3630951.1"/>
    </source>
</evidence>
<evidence type="ECO:0000256" key="3">
    <source>
        <dbReference type="ARBA" id="ARBA00022598"/>
    </source>
</evidence>
<dbReference type="PANTHER" id="PTHR42753:SF2">
    <property type="entry name" value="PROLINE--TRNA LIGASE"/>
    <property type="match status" value="1"/>
</dbReference>
<dbReference type="Pfam" id="PF00587">
    <property type="entry name" value="tRNA-synt_2b"/>
    <property type="match status" value="1"/>
</dbReference>
<keyword evidence="7" id="KW-0030">Aminoacyl-tRNA synthetase</keyword>